<proteinExistence type="inferred from homology"/>
<dbReference type="Gene3D" id="3.30.70.60">
    <property type="match status" value="1"/>
</dbReference>
<evidence type="ECO:0000313" key="2">
    <source>
        <dbReference type="EMBL" id="CAD9873343.1"/>
    </source>
</evidence>
<protein>
    <recommendedName>
        <fullName evidence="3">30S ribosomal protein S6, chloroplastic</fullName>
    </recommendedName>
</protein>
<organism evidence="2">
    <name type="scientific">Fibrocapsa japonica</name>
    <dbReference type="NCBI Taxonomy" id="94617"/>
    <lineage>
        <taxon>Eukaryota</taxon>
        <taxon>Sar</taxon>
        <taxon>Stramenopiles</taxon>
        <taxon>Ochrophyta</taxon>
        <taxon>Raphidophyceae</taxon>
        <taxon>Chattonellales</taxon>
        <taxon>Chattonellaceae</taxon>
        <taxon>Fibrocapsa</taxon>
    </lineage>
</organism>
<dbReference type="InterPro" id="IPR000529">
    <property type="entry name" value="Ribosomal_bS6"/>
</dbReference>
<dbReference type="GO" id="GO:0070181">
    <property type="term" value="F:small ribosomal subunit rRNA binding"/>
    <property type="evidence" value="ECO:0007669"/>
    <property type="project" value="TreeGrafter"/>
</dbReference>
<dbReference type="GO" id="GO:0006412">
    <property type="term" value="P:translation"/>
    <property type="evidence" value="ECO:0007669"/>
    <property type="project" value="InterPro"/>
</dbReference>
<name>A0A7S2V599_9STRA</name>
<dbReference type="GO" id="GO:0003735">
    <property type="term" value="F:structural constituent of ribosome"/>
    <property type="evidence" value="ECO:0007669"/>
    <property type="project" value="InterPro"/>
</dbReference>
<reference evidence="2" key="1">
    <citation type="submission" date="2021-01" db="EMBL/GenBank/DDBJ databases">
        <authorList>
            <person name="Corre E."/>
            <person name="Pelletier E."/>
            <person name="Niang G."/>
            <person name="Scheremetjew M."/>
            <person name="Finn R."/>
            <person name="Kale V."/>
            <person name="Holt S."/>
            <person name="Cochrane G."/>
            <person name="Meng A."/>
            <person name="Brown T."/>
            <person name="Cohen L."/>
        </authorList>
    </citation>
    <scope>NUCLEOTIDE SEQUENCE</scope>
    <source>
        <strain evidence="2">CCMP1661</strain>
    </source>
</reference>
<accession>A0A7S2V599</accession>
<gene>
    <name evidence="2" type="ORF">FJAP1339_LOCUS11195</name>
</gene>
<dbReference type="CDD" id="cd15465">
    <property type="entry name" value="bS6_mito"/>
    <property type="match status" value="1"/>
</dbReference>
<dbReference type="InterPro" id="IPR035980">
    <property type="entry name" value="Ribosomal_bS6_sf"/>
</dbReference>
<dbReference type="InterPro" id="IPR014717">
    <property type="entry name" value="Transl_elong_EF1B/ribsomal_bS6"/>
</dbReference>
<dbReference type="EMBL" id="HBHR01021936">
    <property type="protein sequence ID" value="CAD9873343.1"/>
    <property type="molecule type" value="Transcribed_RNA"/>
</dbReference>
<dbReference type="SUPFAM" id="SSF54995">
    <property type="entry name" value="Ribosomal protein S6"/>
    <property type="match status" value="1"/>
</dbReference>
<dbReference type="PANTHER" id="PTHR21011:SF1">
    <property type="entry name" value="SMALL RIBOSOMAL SUBUNIT PROTEIN BS6M"/>
    <property type="match status" value="1"/>
</dbReference>
<dbReference type="GO" id="GO:0005840">
    <property type="term" value="C:ribosome"/>
    <property type="evidence" value="ECO:0007669"/>
    <property type="project" value="InterPro"/>
</dbReference>
<dbReference type="AlphaFoldDB" id="A0A7S2V599"/>
<evidence type="ECO:0000256" key="1">
    <source>
        <dbReference type="ARBA" id="ARBA00009512"/>
    </source>
</evidence>
<dbReference type="Pfam" id="PF01250">
    <property type="entry name" value="Ribosomal_S6"/>
    <property type="match status" value="1"/>
</dbReference>
<evidence type="ECO:0008006" key="3">
    <source>
        <dbReference type="Google" id="ProtNLM"/>
    </source>
</evidence>
<comment type="similarity">
    <text evidence="1">Belongs to the bacterial ribosomal protein bS6 family.</text>
</comment>
<dbReference type="GO" id="GO:0005737">
    <property type="term" value="C:cytoplasm"/>
    <property type="evidence" value="ECO:0007669"/>
    <property type="project" value="UniProtKB-ARBA"/>
</dbReference>
<sequence length="145" mass="16787">MPLYHQFLTMKPEAASKDLLKTLKACIQVIQKNGGVVRQVENHGIRTLPYRFRSRHASPGEGRYFYFGRFISTFFDASPTTLKELDDILGLDENMLRRTNLKPKSLMEAARASKHNLWETTHLKHISPEPNIKKFFKGQDMPNIK</sequence>
<dbReference type="PANTHER" id="PTHR21011">
    <property type="entry name" value="MITOCHONDRIAL 28S RIBOSOMAL PROTEIN S6"/>
    <property type="match status" value="1"/>
</dbReference>